<feature type="compositionally biased region" description="Polar residues" evidence="1">
    <location>
        <begin position="116"/>
        <end position="131"/>
    </location>
</feature>
<dbReference type="PANTHER" id="PTHR33647:SF5">
    <property type="entry name" value="OS01G0793900 PROTEIN"/>
    <property type="match status" value="1"/>
</dbReference>
<feature type="region of interest" description="Disordered" evidence="1">
    <location>
        <begin position="108"/>
        <end position="131"/>
    </location>
</feature>
<proteinExistence type="predicted"/>
<dbReference type="PANTHER" id="PTHR33647">
    <property type="entry name" value="OS01G0793900 PROTEIN"/>
    <property type="match status" value="1"/>
</dbReference>
<feature type="compositionally biased region" description="Basic and acidic residues" evidence="1">
    <location>
        <begin position="43"/>
        <end position="52"/>
    </location>
</feature>
<feature type="region of interest" description="Disordered" evidence="1">
    <location>
        <begin position="43"/>
        <end position="63"/>
    </location>
</feature>
<protein>
    <submittedName>
        <fullName evidence="2">Uncharacterized protein</fullName>
    </submittedName>
</protein>
<accession>A0AA36E1J0</accession>
<name>A0AA36E1J0_LACSI</name>
<organism evidence="2 3">
    <name type="scientific">Lactuca saligna</name>
    <name type="common">Willowleaf lettuce</name>
    <dbReference type="NCBI Taxonomy" id="75948"/>
    <lineage>
        <taxon>Eukaryota</taxon>
        <taxon>Viridiplantae</taxon>
        <taxon>Streptophyta</taxon>
        <taxon>Embryophyta</taxon>
        <taxon>Tracheophyta</taxon>
        <taxon>Spermatophyta</taxon>
        <taxon>Magnoliopsida</taxon>
        <taxon>eudicotyledons</taxon>
        <taxon>Gunneridae</taxon>
        <taxon>Pentapetalae</taxon>
        <taxon>asterids</taxon>
        <taxon>campanulids</taxon>
        <taxon>Asterales</taxon>
        <taxon>Asteraceae</taxon>
        <taxon>Cichorioideae</taxon>
        <taxon>Cichorieae</taxon>
        <taxon>Lactucinae</taxon>
        <taxon>Lactuca</taxon>
    </lineage>
</organism>
<evidence type="ECO:0000313" key="2">
    <source>
        <dbReference type="EMBL" id="CAI9279864.1"/>
    </source>
</evidence>
<dbReference type="EMBL" id="OX465080">
    <property type="protein sequence ID" value="CAI9279864.1"/>
    <property type="molecule type" value="Genomic_DNA"/>
</dbReference>
<reference evidence="2" key="1">
    <citation type="submission" date="2023-04" db="EMBL/GenBank/DDBJ databases">
        <authorList>
            <person name="Vijverberg K."/>
            <person name="Xiong W."/>
            <person name="Schranz E."/>
        </authorList>
    </citation>
    <scope>NUCLEOTIDE SEQUENCE</scope>
</reference>
<evidence type="ECO:0000256" key="1">
    <source>
        <dbReference type="SAM" id="MobiDB-lite"/>
    </source>
</evidence>
<evidence type="ECO:0000313" key="3">
    <source>
        <dbReference type="Proteomes" id="UP001177003"/>
    </source>
</evidence>
<dbReference type="AlphaFoldDB" id="A0AA36E1J0"/>
<sequence length="131" mass="15136">MGNCCLKGSKSSRIAWAETDDENDQWVYYSDPDLQQKQNLLSDEKVEKENRADPSVSVSGNINNGKNREVKIMLSKKKLEELLGKVEDLRNIPVDRILDRLIDFSDGFEIDDPHHQQQPWRPNLQSIPEEN</sequence>
<dbReference type="Proteomes" id="UP001177003">
    <property type="component" value="Chromosome 4"/>
</dbReference>
<gene>
    <name evidence="2" type="ORF">LSALG_LOCUS19640</name>
</gene>
<keyword evidence="3" id="KW-1185">Reference proteome</keyword>